<dbReference type="PANTHER" id="PTHR43421">
    <property type="entry name" value="METALLOPROTEASE PMBA"/>
    <property type="match status" value="1"/>
</dbReference>
<protein>
    <submittedName>
        <fullName evidence="4">TldD/PmbA family protein</fullName>
    </submittedName>
</protein>
<evidence type="ECO:0000313" key="4">
    <source>
        <dbReference type="EMBL" id="HGW92123.1"/>
    </source>
</evidence>
<dbReference type="InterPro" id="IPR045569">
    <property type="entry name" value="Metalloprtase-TldD/E_C"/>
</dbReference>
<dbReference type="InterPro" id="IPR036059">
    <property type="entry name" value="TldD/PmbA_sf"/>
</dbReference>
<dbReference type="Pfam" id="PF01523">
    <property type="entry name" value="PmbA_TldD_1st"/>
    <property type="match status" value="1"/>
</dbReference>
<dbReference type="InterPro" id="IPR047657">
    <property type="entry name" value="PmbA"/>
</dbReference>
<organism evidence="4">
    <name type="scientific">candidate division WOR-3 bacterium</name>
    <dbReference type="NCBI Taxonomy" id="2052148"/>
    <lineage>
        <taxon>Bacteria</taxon>
        <taxon>Bacteria division WOR-3</taxon>
    </lineage>
</organism>
<dbReference type="EMBL" id="DTHG01000079">
    <property type="protein sequence ID" value="HGW92123.1"/>
    <property type="molecule type" value="Genomic_DNA"/>
</dbReference>
<sequence>MLWSTTYLDRGCCDWRDIMEELLKIAKNKGVSAEVYALKQVSDNFSFENGEFKNIESSKSSGVSLRIIKDGMLGFAYTRNLKNTEELFNNAILGVREKVEAHFEFPFTDKVENIRTYDEKLEEIKNEEIVEECERVINELKKRVKGQINIFSFKSSSEINILNTSGTNLRSKRTEFIIHIHINFPNTYAGIERMLLSRSFKMVDEDIIQFVSSLYNAGENVVHTKGGRMKVLFLPETMFVLLWRLLSGSNGMSLYLKETPLIGKIGERIFSEKLSIYNDPLNEDFVYSTPFDDEGVPCRRFPIVEKGVFKNFFFDLYYAGKTGNRSTGNGFRSGFWGGDPIRIKPIPMLTSIYIEKGDRSFDELIRMMDRGIIVAGQLGAHSGNIPNGDFSIGLSPGIYVEDGKIKGRVLDAMVSGNIYEVMKDVIGVEDKVYPSFLGYYPSILFDNVSVAMK</sequence>
<accession>A0A7C4Y6D7</accession>
<feature type="domain" description="Metalloprotease TldD/E N-terminal" evidence="2">
    <location>
        <begin position="33"/>
        <end position="83"/>
    </location>
</feature>
<evidence type="ECO:0000259" key="2">
    <source>
        <dbReference type="Pfam" id="PF01523"/>
    </source>
</evidence>
<feature type="domain" description="Metalloprotease TldD/E C-terminal" evidence="3">
    <location>
        <begin position="227"/>
        <end position="451"/>
    </location>
</feature>
<evidence type="ECO:0000259" key="3">
    <source>
        <dbReference type="Pfam" id="PF19289"/>
    </source>
</evidence>
<dbReference type="GO" id="GO:0005829">
    <property type="term" value="C:cytosol"/>
    <property type="evidence" value="ECO:0007669"/>
    <property type="project" value="TreeGrafter"/>
</dbReference>
<dbReference type="SUPFAM" id="SSF111283">
    <property type="entry name" value="Putative modulator of DNA gyrase, PmbA/TldD"/>
    <property type="match status" value="1"/>
</dbReference>
<proteinExistence type="inferred from homology"/>
<dbReference type="InterPro" id="IPR035068">
    <property type="entry name" value="TldD/PmbA_N"/>
</dbReference>
<gene>
    <name evidence="4" type="ORF">ENV67_06260</name>
</gene>
<dbReference type="PANTHER" id="PTHR43421:SF1">
    <property type="entry name" value="METALLOPROTEASE PMBA"/>
    <property type="match status" value="1"/>
</dbReference>
<dbReference type="Pfam" id="PF19289">
    <property type="entry name" value="PmbA_TldD_3rd"/>
    <property type="match status" value="1"/>
</dbReference>
<comment type="caution">
    <text evidence="4">The sequence shown here is derived from an EMBL/GenBank/DDBJ whole genome shotgun (WGS) entry which is preliminary data.</text>
</comment>
<dbReference type="AlphaFoldDB" id="A0A7C4Y6D7"/>
<dbReference type="GO" id="GO:0008237">
    <property type="term" value="F:metallopeptidase activity"/>
    <property type="evidence" value="ECO:0007669"/>
    <property type="project" value="InterPro"/>
</dbReference>
<dbReference type="InterPro" id="IPR002510">
    <property type="entry name" value="Metalloprtase-TldD/E_N"/>
</dbReference>
<dbReference type="GO" id="GO:0006508">
    <property type="term" value="P:proteolysis"/>
    <property type="evidence" value="ECO:0007669"/>
    <property type="project" value="InterPro"/>
</dbReference>
<reference evidence="4" key="1">
    <citation type="journal article" date="2020" name="mSystems">
        <title>Genome- and Community-Level Interaction Insights into Carbon Utilization and Element Cycling Functions of Hydrothermarchaeota in Hydrothermal Sediment.</title>
        <authorList>
            <person name="Zhou Z."/>
            <person name="Liu Y."/>
            <person name="Xu W."/>
            <person name="Pan J."/>
            <person name="Luo Z.H."/>
            <person name="Li M."/>
        </authorList>
    </citation>
    <scope>NUCLEOTIDE SEQUENCE [LARGE SCALE GENOMIC DNA]</scope>
    <source>
        <strain evidence="4">SpSt-780</strain>
    </source>
</reference>
<dbReference type="Gene3D" id="3.30.2290.10">
    <property type="entry name" value="PmbA/TldD superfamily"/>
    <property type="match status" value="1"/>
</dbReference>
<name>A0A7C4Y6D7_UNCW3</name>
<evidence type="ECO:0000256" key="1">
    <source>
        <dbReference type="ARBA" id="ARBA00005836"/>
    </source>
</evidence>
<comment type="similarity">
    <text evidence="1">Belongs to the peptidase U62 family.</text>
</comment>